<comment type="caution">
    <text evidence="1">The sequence shown here is derived from an EMBL/GenBank/DDBJ whole genome shotgun (WGS) entry which is preliminary data.</text>
</comment>
<accession>A0A813DBD6</accession>
<evidence type="ECO:0000313" key="1">
    <source>
        <dbReference type="EMBL" id="CAE8584875.1"/>
    </source>
</evidence>
<organism evidence="1 2">
    <name type="scientific">Polarella glacialis</name>
    <name type="common">Dinoflagellate</name>
    <dbReference type="NCBI Taxonomy" id="89957"/>
    <lineage>
        <taxon>Eukaryota</taxon>
        <taxon>Sar</taxon>
        <taxon>Alveolata</taxon>
        <taxon>Dinophyceae</taxon>
        <taxon>Suessiales</taxon>
        <taxon>Suessiaceae</taxon>
        <taxon>Polarella</taxon>
    </lineage>
</organism>
<sequence length="243" mass="27687">MLRFECPAVRIRRRTDLVKGTDTWARIGEGVNYVGKCHNMNCIARKGQVSIEMHFGTHRPNEVYNFGQIYCPACRQPFKPDRFIFKMCSAKIDFCIKGERPDSLLLSESEPMKARKFGQAGLMAVYTHLIIQVDEPGVHPNCDELDSLPMYRKSLLQRKASKLLSSDSFGSLATRLTTDSVQGGMDPEEILYIQDSIANRFQCGRKVVDTMKGLRHGALNVFTDIPPIRVFEWRGQVHTEDNR</sequence>
<dbReference type="Proteomes" id="UP000654075">
    <property type="component" value="Unassembled WGS sequence"/>
</dbReference>
<name>A0A813DBD6_POLGL</name>
<evidence type="ECO:0000313" key="2">
    <source>
        <dbReference type="Proteomes" id="UP000654075"/>
    </source>
</evidence>
<gene>
    <name evidence="1" type="ORF">PGLA1383_LOCUS3799</name>
</gene>
<dbReference type="AlphaFoldDB" id="A0A813DBD6"/>
<keyword evidence="2" id="KW-1185">Reference proteome</keyword>
<protein>
    <submittedName>
        <fullName evidence="1">Uncharacterized protein</fullName>
    </submittedName>
</protein>
<reference evidence="1" key="1">
    <citation type="submission" date="2021-02" db="EMBL/GenBank/DDBJ databases">
        <authorList>
            <person name="Dougan E. K."/>
            <person name="Rhodes N."/>
            <person name="Thang M."/>
            <person name="Chan C."/>
        </authorList>
    </citation>
    <scope>NUCLEOTIDE SEQUENCE</scope>
</reference>
<proteinExistence type="predicted"/>
<dbReference type="EMBL" id="CAJNNV010001366">
    <property type="protein sequence ID" value="CAE8584875.1"/>
    <property type="molecule type" value="Genomic_DNA"/>
</dbReference>